<proteinExistence type="predicted"/>
<reference evidence="1 2" key="2">
    <citation type="submission" date="2018-11" db="EMBL/GenBank/DDBJ databases">
        <authorList>
            <consortium name="Pathogen Informatics"/>
        </authorList>
    </citation>
    <scope>NUCLEOTIDE SEQUENCE [LARGE SCALE GENOMIC DNA]</scope>
</reference>
<keyword evidence="2" id="KW-1185">Reference proteome</keyword>
<organism evidence="3">
    <name type="scientific">Anisakis simplex</name>
    <name type="common">Herring worm</name>
    <dbReference type="NCBI Taxonomy" id="6269"/>
    <lineage>
        <taxon>Eukaryota</taxon>
        <taxon>Metazoa</taxon>
        <taxon>Ecdysozoa</taxon>
        <taxon>Nematoda</taxon>
        <taxon>Chromadorea</taxon>
        <taxon>Rhabditida</taxon>
        <taxon>Spirurina</taxon>
        <taxon>Ascaridomorpha</taxon>
        <taxon>Ascaridoidea</taxon>
        <taxon>Anisakidae</taxon>
        <taxon>Anisakis</taxon>
        <taxon>Anisakis simplex complex</taxon>
    </lineage>
</organism>
<dbReference type="WBParaSite" id="ASIM_0000888701-mRNA-1">
    <property type="protein sequence ID" value="ASIM_0000888701-mRNA-1"/>
    <property type="gene ID" value="ASIM_0000888701"/>
</dbReference>
<gene>
    <name evidence="1" type="ORF">ASIM_LOCUS8627</name>
</gene>
<dbReference type="Proteomes" id="UP000267096">
    <property type="component" value="Unassembled WGS sequence"/>
</dbReference>
<evidence type="ECO:0000313" key="1">
    <source>
        <dbReference type="EMBL" id="VDK33278.1"/>
    </source>
</evidence>
<sequence>MVPTDRPGPALQMYQDFLRNTNYSMPVTVSTKRVPLK</sequence>
<reference evidence="3" key="1">
    <citation type="submission" date="2017-02" db="UniProtKB">
        <authorList>
            <consortium name="WormBaseParasite"/>
        </authorList>
    </citation>
    <scope>IDENTIFICATION</scope>
</reference>
<accession>A0A0M3JMK0</accession>
<dbReference type="EMBL" id="UYRR01023981">
    <property type="protein sequence ID" value="VDK33278.1"/>
    <property type="molecule type" value="Genomic_DNA"/>
</dbReference>
<protein>
    <submittedName>
        <fullName evidence="3">BBE domain-containing protein</fullName>
    </submittedName>
</protein>
<evidence type="ECO:0000313" key="3">
    <source>
        <dbReference type="WBParaSite" id="ASIM_0000888701-mRNA-1"/>
    </source>
</evidence>
<evidence type="ECO:0000313" key="2">
    <source>
        <dbReference type="Proteomes" id="UP000267096"/>
    </source>
</evidence>
<dbReference type="AlphaFoldDB" id="A0A0M3JMK0"/>
<name>A0A0M3JMK0_ANISI</name>